<keyword evidence="1" id="KW-0732">Signal</keyword>
<dbReference type="Proteomes" id="UP000318478">
    <property type="component" value="Unassembled WGS sequence"/>
</dbReference>
<reference evidence="3 4" key="1">
    <citation type="submission" date="2019-02" db="EMBL/GenBank/DDBJ databases">
        <title>Deep-cultivation of Planctomycetes and their phenomic and genomic characterization uncovers novel biology.</title>
        <authorList>
            <person name="Wiegand S."/>
            <person name="Jogler M."/>
            <person name="Boedeker C."/>
            <person name="Pinto D."/>
            <person name="Vollmers J."/>
            <person name="Rivas-Marin E."/>
            <person name="Kohn T."/>
            <person name="Peeters S.H."/>
            <person name="Heuer A."/>
            <person name="Rast P."/>
            <person name="Oberbeckmann S."/>
            <person name="Bunk B."/>
            <person name="Jeske O."/>
            <person name="Meyerdierks A."/>
            <person name="Storesund J.E."/>
            <person name="Kallscheuer N."/>
            <person name="Luecker S."/>
            <person name="Lage O.M."/>
            <person name="Pohl T."/>
            <person name="Merkel B.J."/>
            <person name="Hornburger P."/>
            <person name="Mueller R.-W."/>
            <person name="Bruemmer F."/>
            <person name="Labrenz M."/>
            <person name="Spormann A.M."/>
            <person name="Op Den Camp H."/>
            <person name="Overmann J."/>
            <person name="Amann R."/>
            <person name="Jetten M.S.M."/>
            <person name="Mascher T."/>
            <person name="Medema M.H."/>
            <person name="Devos D.P."/>
            <person name="Kaster A.-K."/>
            <person name="Ovreas L."/>
            <person name="Rohde M."/>
            <person name="Galperin M.Y."/>
            <person name="Jogler C."/>
        </authorList>
    </citation>
    <scope>NUCLEOTIDE SEQUENCE [LARGE SCALE GENOMIC DNA]</scope>
    <source>
        <strain evidence="3 4">Pla123a</strain>
    </source>
</reference>
<dbReference type="InterPro" id="IPR011047">
    <property type="entry name" value="Quinoprotein_ADH-like_sf"/>
</dbReference>
<dbReference type="SUPFAM" id="SSF50998">
    <property type="entry name" value="Quinoprotein alcohol dehydrogenase-like"/>
    <property type="match status" value="1"/>
</dbReference>
<dbReference type="InterPro" id="IPR015943">
    <property type="entry name" value="WD40/YVTN_repeat-like_dom_sf"/>
</dbReference>
<feature type="domain" description="Pyrrolo-quinoline quinone repeat" evidence="2">
    <location>
        <begin position="296"/>
        <end position="378"/>
    </location>
</feature>
<organism evidence="3 4">
    <name type="scientific">Posidoniimonas polymericola</name>
    <dbReference type="NCBI Taxonomy" id="2528002"/>
    <lineage>
        <taxon>Bacteria</taxon>
        <taxon>Pseudomonadati</taxon>
        <taxon>Planctomycetota</taxon>
        <taxon>Planctomycetia</taxon>
        <taxon>Pirellulales</taxon>
        <taxon>Lacipirellulaceae</taxon>
        <taxon>Posidoniimonas</taxon>
    </lineage>
</organism>
<dbReference type="Gene3D" id="2.130.10.10">
    <property type="entry name" value="YVTN repeat-like/Quinoprotein amine dehydrogenase"/>
    <property type="match status" value="1"/>
</dbReference>
<evidence type="ECO:0000259" key="2">
    <source>
        <dbReference type="Pfam" id="PF13360"/>
    </source>
</evidence>
<dbReference type="SMART" id="SM00564">
    <property type="entry name" value="PQQ"/>
    <property type="match status" value="4"/>
</dbReference>
<dbReference type="PANTHER" id="PTHR34512:SF30">
    <property type="entry name" value="OUTER MEMBRANE PROTEIN ASSEMBLY FACTOR BAMB"/>
    <property type="match status" value="1"/>
</dbReference>
<dbReference type="Gene3D" id="2.40.10.480">
    <property type="match status" value="1"/>
</dbReference>
<feature type="chain" id="PRO_5022794711" evidence="1">
    <location>
        <begin position="21"/>
        <end position="416"/>
    </location>
</feature>
<feature type="domain" description="Pyrrolo-quinoline quinone repeat" evidence="2">
    <location>
        <begin position="48"/>
        <end position="195"/>
    </location>
</feature>
<dbReference type="Pfam" id="PF13360">
    <property type="entry name" value="PQQ_2"/>
    <property type="match status" value="2"/>
</dbReference>
<dbReference type="InterPro" id="IPR002372">
    <property type="entry name" value="PQQ_rpt_dom"/>
</dbReference>
<comment type="caution">
    <text evidence="3">The sequence shown here is derived from an EMBL/GenBank/DDBJ whole genome shotgun (WGS) entry which is preliminary data.</text>
</comment>
<dbReference type="PANTHER" id="PTHR34512">
    <property type="entry name" value="CELL SURFACE PROTEIN"/>
    <property type="match status" value="1"/>
</dbReference>
<proteinExistence type="predicted"/>
<keyword evidence="4" id="KW-1185">Reference proteome</keyword>
<accession>A0A5C5ZEU8</accession>
<evidence type="ECO:0000256" key="1">
    <source>
        <dbReference type="SAM" id="SignalP"/>
    </source>
</evidence>
<dbReference type="RefSeq" id="WP_146583931.1">
    <property type="nucleotide sequence ID" value="NZ_SJPO01000001.1"/>
</dbReference>
<dbReference type="InterPro" id="IPR018391">
    <property type="entry name" value="PQQ_b-propeller_rpt"/>
</dbReference>
<dbReference type="EMBL" id="SJPO01000001">
    <property type="protein sequence ID" value="TWT85685.1"/>
    <property type="molecule type" value="Genomic_DNA"/>
</dbReference>
<evidence type="ECO:0000313" key="3">
    <source>
        <dbReference type="EMBL" id="TWT85685.1"/>
    </source>
</evidence>
<feature type="signal peptide" evidence="1">
    <location>
        <begin position="1"/>
        <end position="20"/>
    </location>
</feature>
<name>A0A5C5ZEU8_9BACT</name>
<gene>
    <name evidence="3" type="ORF">Pla123a_04920</name>
</gene>
<dbReference type="OrthoDB" id="244732at2"/>
<protein>
    <submittedName>
        <fullName evidence="3">Outer membrane biogenesis protein BamB</fullName>
    </submittedName>
</protein>
<dbReference type="AlphaFoldDB" id="A0A5C5ZEU8"/>
<evidence type="ECO:0000313" key="4">
    <source>
        <dbReference type="Proteomes" id="UP000318478"/>
    </source>
</evidence>
<sequence length="416" mass="45067" precursor="true">MQTRLVFGVVVALLPAIAGAESWPTWRGPNANAVAPAGKYPTELNDQTKAWEVELPGVGSSTPVVWGDAIYLTASQDDQELVCSYTLDGKQRWQVALPGAAQAKHRNATPSNPSAVCDGEHVVAYFKSGDVICLTTDGRELWRKNLQEAYGDDSLWWDLGTSPVITSAGAVIAVMQNEIGYLVTLDLETGQELWRVDRTYPRPSESDQAYTTPTVIQDGGAEVIVTWGADHLTGHDAASGALLWECGGFNPEDKGQWRVIASATIADGVAYVPHGRGDFLGAVRVVGPHDATEQERWLWRVDGVGSDVPSPLIEAGKIFILKDSGVLCCVDAASGQTRWEERLPRSRRRYFSSPLLAGGVLYCVREDGAVVSASVDEGYRFLSETFLGDDSVATPTPIDGGLLFRTRTKLIRFQAN</sequence>